<keyword evidence="6" id="KW-0238">DNA-binding</keyword>
<keyword evidence="5" id="KW-0190">Covalent protein-DNA linkage</keyword>
<dbReference type="Gene3D" id="3.90.1680.10">
    <property type="entry name" value="SOS response associated peptidase-like"/>
    <property type="match status" value="1"/>
</dbReference>
<dbReference type="PANTHER" id="PTHR13604:SF0">
    <property type="entry name" value="ABASIC SITE PROCESSING PROTEIN HMCES"/>
    <property type="match status" value="1"/>
</dbReference>
<evidence type="ECO:0000313" key="10">
    <source>
        <dbReference type="Proteomes" id="UP000567186"/>
    </source>
</evidence>
<dbReference type="EC" id="3.4.-.-" evidence="8"/>
<dbReference type="AlphaFoldDB" id="A0A7Y0WS40"/>
<dbReference type="PANTHER" id="PTHR13604">
    <property type="entry name" value="DC12-RELATED"/>
    <property type="match status" value="1"/>
</dbReference>
<proteinExistence type="inferred from homology"/>
<evidence type="ECO:0000256" key="7">
    <source>
        <dbReference type="ARBA" id="ARBA00023239"/>
    </source>
</evidence>
<dbReference type="GO" id="GO:0008233">
    <property type="term" value="F:peptidase activity"/>
    <property type="evidence" value="ECO:0007669"/>
    <property type="project" value="UniProtKB-KW"/>
</dbReference>
<dbReference type="EMBL" id="JABCKY010000001">
    <property type="protein sequence ID" value="NMT63505.1"/>
    <property type="molecule type" value="Genomic_DNA"/>
</dbReference>
<dbReference type="GO" id="GO:0106300">
    <property type="term" value="P:protein-DNA covalent cross-linking repair"/>
    <property type="evidence" value="ECO:0007669"/>
    <property type="project" value="InterPro"/>
</dbReference>
<evidence type="ECO:0000313" key="9">
    <source>
        <dbReference type="EMBL" id="NMT63505.1"/>
    </source>
</evidence>
<dbReference type="GO" id="GO:0003697">
    <property type="term" value="F:single-stranded DNA binding"/>
    <property type="evidence" value="ECO:0007669"/>
    <property type="project" value="InterPro"/>
</dbReference>
<keyword evidence="2 8" id="KW-0645">Protease</keyword>
<protein>
    <recommendedName>
        <fullName evidence="8">Abasic site processing protein</fullName>
        <ecNumber evidence="8">3.4.-.-</ecNumber>
    </recommendedName>
</protein>
<keyword evidence="7" id="KW-0456">Lyase</keyword>
<comment type="caution">
    <text evidence="9">The sequence shown here is derived from an EMBL/GenBank/DDBJ whole genome shotgun (WGS) entry which is preliminary data.</text>
</comment>
<dbReference type="Proteomes" id="UP000567186">
    <property type="component" value="Unassembled WGS sequence"/>
</dbReference>
<evidence type="ECO:0000256" key="8">
    <source>
        <dbReference type="RuleBase" id="RU364100"/>
    </source>
</evidence>
<dbReference type="RefSeq" id="WP_135955921.1">
    <property type="nucleotide sequence ID" value="NZ_JABCKY010000001.1"/>
</dbReference>
<sequence length="221" mass="24988">MCGRYNVTDSPEIEALMHRLRMPDLRPKPQLNVPPGGSGEFAIEAAGDRYLVSGVWSLLIEPAPDGRGFRPNPKFHTFNARSDRLTTSPLWRKVYPAKRCIIPVSAFHEWQGKQVYNIHPQGEATALAGLWQTWHFDEQQVSSFTVITLPPHPRFSHIHSKSIPLMLRPGDFDMWLDPDFHQVEAFQGLMKTHIPAPLVCEPVKGVKNLERVGEAEILPAD</sequence>
<dbReference type="Pfam" id="PF02586">
    <property type="entry name" value="SRAP"/>
    <property type="match status" value="1"/>
</dbReference>
<keyword evidence="3" id="KW-0227">DNA damage</keyword>
<evidence type="ECO:0000256" key="3">
    <source>
        <dbReference type="ARBA" id="ARBA00022763"/>
    </source>
</evidence>
<evidence type="ECO:0000256" key="2">
    <source>
        <dbReference type="ARBA" id="ARBA00022670"/>
    </source>
</evidence>
<gene>
    <name evidence="9" type="ORF">HIU99_07820</name>
</gene>
<keyword evidence="4 8" id="KW-0378">Hydrolase</keyword>
<evidence type="ECO:0000256" key="5">
    <source>
        <dbReference type="ARBA" id="ARBA00023124"/>
    </source>
</evidence>
<organism evidence="9 10">
    <name type="scientific">Marinobacter orientalis</name>
    <dbReference type="NCBI Taxonomy" id="1928859"/>
    <lineage>
        <taxon>Bacteria</taxon>
        <taxon>Pseudomonadati</taxon>
        <taxon>Pseudomonadota</taxon>
        <taxon>Gammaproteobacteria</taxon>
        <taxon>Pseudomonadales</taxon>
        <taxon>Marinobacteraceae</taxon>
        <taxon>Marinobacter</taxon>
    </lineage>
</organism>
<accession>A0A7Y0WS40</accession>
<dbReference type="GO" id="GO:0016829">
    <property type="term" value="F:lyase activity"/>
    <property type="evidence" value="ECO:0007669"/>
    <property type="project" value="UniProtKB-KW"/>
</dbReference>
<reference evidence="9 10" key="1">
    <citation type="submission" date="2020-04" db="EMBL/GenBank/DDBJ databases">
        <title>Marinobacter oceani sp. nov., isolated from marine solar saltern.</title>
        <authorList>
            <person name="Chen X.-Y."/>
        </authorList>
    </citation>
    <scope>NUCLEOTIDE SEQUENCE [LARGE SCALE GENOMIC DNA]</scope>
    <source>
        <strain evidence="9 10">W62</strain>
    </source>
</reference>
<dbReference type="SUPFAM" id="SSF143081">
    <property type="entry name" value="BB1717-like"/>
    <property type="match status" value="1"/>
</dbReference>
<dbReference type="OrthoDB" id="6192129at2"/>
<dbReference type="InterPro" id="IPR003738">
    <property type="entry name" value="SRAP"/>
</dbReference>
<evidence type="ECO:0000256" key="1">
    <source>
        <dbReference type="ARBA" id="ARBA00008136"/>
    </source>
</evidence>
<keyword evidence="10" id="KW-1185">Reference proteome</keyword>
<name>A0A7Y0WS40_9GAMM</name>
<evidence type="ECO:0000256" key="6">
    <source>
        <dbReference type="ARBA" id="ARBA00023125"/>
    </source>
</evidence>
<dbReference type="InterPro" id="IPR036590">
    <property type="entry name" value="SRAP-like"/>
</dbReference>
<comment type="similarity">
    <text evidence="1 8">Belongs to the SOS response-associated peptidase family.</text>
</comment>
<dbReference type="GO" id="GO:0006508">
    <property type="term" value="P:proteolysis"/>
    <property type="evidence" value="ECO:0007669"/>
    <property type="project" value="UniProtKB-KW"/>
</dbReference>
<evidence type="ECO:0000256" key="4">
    <source>
        <dbReference type="ARBA" id="ARBA00022801"/>
    </source>
</evidence>